<dbReference type="RefSeq" id="WP_206295330.1">
    <property type="nucleotide sequence ID" value="NZ_CP063458.1"/>
</dbReference>
<reference evidence="3 4" key="1">
    <citation type="submission" date="2020-10" db="EMBL/GenBank/DDBJ databases">
        <title>Wide distribution of Phycisphaera-like planctomycetes from WD2101 soil group in peatlands and genome analysis of the first cultivated representative.</title>
        <authorList>
            <person name="Dedysh S.N."/>
            <person name="Beletsky A.V."/>
            <person name="Ivanova A."/>
            <person name="Kulichevskaya I.S."/>
            <person name="Suzina N.E."/>
            <person name="Philippov D.A."/>
            <person name="Rakitin A.L."/>
            <person name="Mardanov A.V."/>
            <person name="Ravin N.V."/>
        </authorList>
    </citation>
    <scope>NUCLEOTIDE SEQUENCE [LARGE SCALE GENOMIC DNA]</scope>
    <source>
        <strain evidence="3 4">M1803</strain>
    </source>
</reference>
<protein>
    <submittedName>
        <fullName evidence="3">PEP-CTERM sorting domain-containing protein</fullName>
    </submittedName>
</protein>
<sequence length="477" mass="50313">MRKSKRTIAFLGAVLAASTAANAQVNGTLGFFDWDTNTSPGTNFQVSPFISDDPATLSAAIAALNQAQAKGRPLAVKVNTPLTTPAAKAIFNNYAIQYVFADFENADHIAQTKAISTLVLNSTKSQAAFVGNFNVYPNSGSDTTRRGVVSGTASSFSAANAQSNGDYTGIIATKSGKNSNRIATEALYPGAPEFRNPSTGDSTAPNIRSALFTLPIIRAGSTSQALTSVGYQQNKHIPWVSRFNNWGNASLDTDGNPNNGFKFVQNAANPANGQLPSRGDFQAQILHYRMRGADSVNLFEADISSVVGYSRQSARDDVIAGWSGSSVANGIFSRGKFAFANLGSVITANGSTASSESKGAIWSGVYDLAGQAAGVSRRLSILISNLSSTQYDVDLPNNIGGFRTDSGNPAKVDDYTVAGGTHRLLTFTLQNSSWKLNTNQVLFIDNNRNGVGIPEPTTLSLLGIGAVGLLARRRRQA</sequence>
<gene>
    <name evidence="3" type="ORF">IPV69_11890</name>
</gene>
<feature type="chain" id="PRO_5034266646" evidence="1">
    <location>
        <begin position="24"/>
        <end position="477"/>
    </location>
</feature>
<organism evidence="3 4">
    <name type="scientific">Humisphaera borealis</name>
    <dbReference type="NCBI Taxonomy" id="2807512"/>
    <lineage>
        <taxon>Bacteria</taxon>
        <taxon>Pseudomonadati</taxon>
        <taxon>Planctomycetota</taxon>
        <taxon>Phycisphaerae</taxon>
        <taxon>Tepidisphaerales</taxon>
        <taxon>Tepidisphaeraceae</taxon>
        <taxon>Humisphaera</taxon>
    </lineage>
</organism>
<dbReference type="NCBIfam" id="TIGR02595">
    <property type="entry name" value="PEP_CTERM"/>
    <property type="match status" value="1"/>
</dbReference>
<feature type="domain" description="Ice-binding protein C-terminal" evidence="2">
    <location>
        <begin position="453"/>
        <end position="475"/>
    </location>
</feature>
<evidence type="ECO:0000256" key="1">
    <source>
        <dbReference type="SAM" id="SignalP"/>
    </source>
</evidence>
<keyword evidence="4" id="KW-1185">Reference proteome</keyword>
<evidence type="ECO:0000259" key="2">
    <source>
        <dbReference type="Pfam" id="PF07589"/>
    </source>
</evidence>
<dbReference type="KEGG" id="hbs:IPV69_11890"/>
<accession>A0A7M2X2U5</accession>
<keyword evidence="1" id="KW-0732">Signal</keyword>
<evidence type="ECO:0000313" key="4">
    <source>
        <dbReference type="Proteomes" id="UP000593765"/>
    </source>
</evidence>
<feature type="signal peptide" evidence="1">
    <location>
        <begin position="1"/>
        <end position="23"/>
    </location>
</feature>
<evidence type="ECO:0000313" key="3">
    <source>
        <dbReference type="EMBL" id="QOV92005.1"/>
    </source>
</evidence>
<name>A0A7M2X2U5_9BACT</name>
<proteinExistence type="predicted"/>
<dbReference type="EMBL" id="CP063458">
    <property type="protein sequence ID" value="QOV92005.1"/>
    <property type="molecule type" value="Genomic_DNA"/>
</dbReference>
<dbReference type="AlphaFoldDB" id="A0A7M2X2U5"/>
<dbReference type="Proteomes" id="UP000593765">
    <property type="component" value="Chromosome"/>
</dbReference>
<dbReference type="InterPro" id="IPR013424">
    <property type="entry name" value="Ice-binding_C"/>
</dbReference>
<dbReference type="Pfam" id="PF07589">
    <property type="entry name" value="PEP-CTERM"/>
    <property type="match status" value="1"/>
</dbReference>